<evidence type="ECO:0000313" key="1">
    <source>
        <dbReference type="EMBL" id="MCY4726725.1"/>
    </source>
</evidence>
<keyword evidence="2" id="KW-1185">Reference proteome</keyword>
<evidence type="ECO:0000313" key="2">
    <source>
        <dbReference type="Proteomes" id="UP001074726"/>
    </source>
</evidence>
<protein>
    <submittedName>
        <fullName evidence="1">Uncharacterized protein</fullName>
    </submittedName>
</protein>
<dbReference type="RefSeq" id="WP_268111633.1">
    <property type="nucleotide sequence ID" value="NZ_JAPPUX010000003.1"/>
</dbReference>
<organism evidence="1 2">
    <name type="scientific">Nocardioides pini</name>
    <dbReference type="NCBI Taxonomy" id="2975053"/>
    <lineage>
        <taxon>Bacteria</taxon>
        <taxon>Bacillati</taxon>
        <taxon>Actinomycetota</taxon>
        <taxon>Actinomycetes</taxon>
        <taxon>Propionibacteriales</taxon>
        <taxon>Nocardioidaceae</taxon>
        <taxon>Nocardioides</taxon>
    </lineage>
</organism>
<proteinExistence type="predicted"/>
<sequence length="82" mass="8766">MSAMEATPPGGFTWGPIREGTAVAEVVSIPVSHEDIATVTPLWSDDEGVVFDIDLPEAPLSVNGIAKMLDTLSRISMMSPFY</sequence>
<dbReference type="Proteomes" id="UP001074726">
    <property type="component" value="Unassembled WGS sequence"/>
</dbReference>
<comment type="caution">
    <text evidence="1">The sequence shown here is derived from an EMBL/GenBank/DDBJ whole genome shotgun (WGS) entry which is preliminary data.</text>
</comment>
<name>A0ABT4CCM6_9ACTN</name>
<dbReference type="EMBL" id="JAPPUX010000003">
    <property type="protein sequence ID" value="MCY4726725.1"/>
    <property type="molecule type" value="Genomic_DNA"/>
</dbReference>
<accession>A0ABT4CCM6</accession>
<gene>
    <name evidence="1" type="ORF">NYO98_10585</name>
</gene>
<reference evidence="1" key="1">
    <citation type="submission" date="2022-08" db="EMBL/GenBank/DDBJ databases">
        <title>Genome sequencing of Nocardioides sp. STR2.</title>
        <authorList>
            <person name="So Y."/>
        </authorList>
    </citation>
    <scope>NUCLEOTIDE SEQUENCE</scope>
    <source>
        <strain evidence="1">STR2</strain>
    </source>
</reference>